<feature type="binding site" evidence="6 7">
    <location>
        <position position="69"/>
    </location>
    <ligand>
        <name>NADP(+)</name>
        <dbReference type="ChEBI" id="CHEBI:58349"/>
    </ligand>
</feature>
<feature type="binding site" evidence="6 7">
    <location>
        <position position="36"/>
    </location>
    <ligand>
        <name>NADP(+)</name>
        <dbReference type="ChEBI" id="CHEBI:58349"/>
    </ligand>
</feature>
<evidence type="ECO:0000259" key="3">
    <source>
        <dbReference type="Pfam" id="PF21761"/>
    </source>
</evidence>
<dbReference type="Pfam" id="PF03446">
    <property type="entry name" value="NAD_binding_2"/>
    <property type="match status" value="1"/>
</dbReference>
<feature type="binding site" evidence="6 7">
    <location>
        <position position="37"/>
    </location>
    <ligand>
        <name>NADP(+)</name>
        <dbReference type="ChEBI" id="CHEBI:58349"/>
    </ligand>
</feature>
<dbReference type="Proteomes" id="UP000078397">
    <property type="component" value="Unassembled WGS sequence"/>
</dbReference>
<dbReference type="STRING" id="1380566.A0A179FZ20"/>
<dbReference type="Gene3D" id="1.10.1040.10">
    <property type="entry name" value="N-(1-d-carboxylethyl)-l-norvaline Dehydrogenase, domain 2"/>
    <property type="match status" value="1"/>
</dbReference>
<keyword evidence="6 7" id="KW-0002">3D-structure</keyword>
<evidence type="ECO:0007829" key="6">
    <source>
        <dbReference type="PDB" id="8Y12"/>
    </source>
</evidence>
<feature type="binding site" evidence="6 7">
    <location>
        <position position="16"/>
    </location>
    <ligand>
        <name>NADP(+)</name>
        <dbReference type="ChEBI" id="CHEBI:58349"/>
    </ligand>
</feature>
<feature type="domain" description="NADPH-dependent reductive aminase-like C-terminal" evidence="3">
    <location>
        <begin position="164"/>
        <end position="286"/>
    </location>
</feature>
<feature type="domain" description="6-phosphogluconate dehydrogenase NADP-binding" evidence="2">
    <location>
        <begin position="9"/>
        <end position="157"/>
    </location>
</feature>
<evidence type="ECO:0007829" key="8">
    <source>
        <dbReference type="PDB" id="8YXQ"/>
    </source>
</evidence>
<dbReference type="KEGG" id="pchm:VFPPC_03305"/>
<dbReference type="RefSeq" id="XP_018147452.1">
    <property type="nucleotide sequence ID" value="XM_018282822.1"/>
</dbReference>
<name>A0A179FZ20_METCM</name>
<keyword evidence="1" id="KW-0560">Oxidoreductase</keyword>
<dbReference type="GO" id="GO:0050661">
    <property type="term" value="F:NADP binding"/>
    <property type="evidence" value="ECO:0007669"/>
    <property type="project" value="InterPro"/>
</dbReference>
<evidence type="ECO:0000313" key="5">
    <source>
        <dbReference type="Proteomes" id="UP000078397"/>
    </source>
</evidence>
<evidence type="ECO:0000256" key="1">
    <source>
        <dbReference type="ARBA" id="ARBA00023002"/>
    </source>
</evidence>
<dbReference type="InterPro" id="IPR051265">
    <property type="entry name" value="HIBADH-related_NP60_sf"/>
</dbReference>
<feature type="binding site" evidence="6 7">
    <location>
        <position position="17"/>
    </location>
    <ligand>
        <name>NADP(+)</name>
        <dbReference type="ChEBI" id="CHEBI:58349"/>
    </ligand>
</feature>
<feature type="binding site" evidence="6 7">
    <location>
        <position position="41"/>
    </location>
    <ligand>
        <name>NADP(+)</name>
        <dbReference type="ChEBI" id="CHEBI:58349"/>
    </ligand>
</feature>
<organism evidence="4 5">
    <name type="scientific">Pochonia chlamydosporia 170</name>
    <dbReference type="NCBI Taxonomy" id="1380566"/>
    <lineage>
        <taxon>Eukaryota</taxon>
        <taxon>Fungi</taxon>
        <taxon>Dikarya</taxon>
        <taxon>Ascomycota</taxon>
        <taxon>Pezizomycotina</taxon>
        <taxon>Sordariomycetes</taxon>
        <taxon>Hypocreomycetidae</taxon>
        <taxon>Hypocreales</taxon>
        <taxon>Clavicipitaceae</taxon>
        <taxon>Pochonia</taxon>
    </lineage>
</organism>
<dbReference type="GO" id="GO:0031491">
    <property type="term" value="F:nucleosome binding"/>
    <property type="evidence" value="ECO:0007669"/>
    <property type="project" value="TreeGrafter"/>
</dbReference>
<keyword evidence="5" id="KW-1185">Reference proteome</keyword>
<dbReference type="PANTHER" id="PTHR43580">
    <property type="entry name" value="OXIDOREDUCTASE GLYR1-RELATED"/>
    <property type="match status" value="1"/>
</dbReference>
<dbReference type="SMR" id="A0A179FZ20"/>
<sequence length="293" mass="30727">MSSSNKPHVSLIGLGNMGLAIANCLIKSGCKLTVWNRSASKAASLVAQGVTVAATPAECVASSPTIVICLLSYDVTQQTLDEVIDLSGKTIINLTNGTPQQAVKVATLVQQRGAESYIHGAIMVPPILLGQPSSVTLISGPKTAYESQKELLSSIGTTRHVSDDIAKASLLDNALLSIMGGVFEGWVQALAIVGKAGEDEVDFAALASPFVKSMADWLPRIAGHVREKQYVGGSPLTMQLEALENISETSRELGVGVLLGSMREVMSEAVKKGKGGESIAGLVPMLTELDKKW</sequence>
<reference evidence="7" key="3">
    <citation type="submission" date="2024-03" db="PDB data bank">
        <title>NADPH complex of Imine Reductase Mutant(M6) from Pochonia chlamydosporia 170.</title>
        <authorList>
            <person name="Shi M."/>
        </authorList>
    </citation>
    <scope>X-RAY CRYSTALLOGRAPHY (2.10 ANGSTROMS) IN COMPLEX WITH NADP(+)</scope>
</reference>
<dbReference type="PDB" id="8Y12">
    <property type="method" value="X-ray"/>
    <property type="resolution" value="2.10 A"/>
    <property type="chains" value="A/B=1-293"/>
</dbReference>
<reference evidence="6" key="2">
    <citation type="submission" date="2024-01" db="PDB data bank">
        <title>NADPH complex of Imine Reductase from Pochonia chlamydosporia 170.</title>
        <authorList>
            <person name="Shi M."/>
        </authorList>
    </citation>
    <scope>X-RAY CRYSTALLOGRAPHY (2.10 ANGSTROMS) IN COMPLEX WITH NADP(+)</scope>
</reference>
<dbReference type="AlphaFoldDB" id="A0A179FZ20"/>
<keyword evidence="6 7" id="KW-0547">Nucleotide-binding</keyword>
<dbReference type="EMBL" id="LSBJ02000002">
    <property type="protein sequence ID" value="OAQ70915.1"/>
    <property type="molecule type" value="Genomic_DNA"/>
</dbReference>
<feature type="binding site" evidence="7 8">
    <location>
        <position position="70"/>
    </location>
    <ligand>
        <name>NADP(+)</name>
        <dbReference type="ChEBI" id="CHEBI:58349"/>
    </ligand>
</feature>
<dbReference type="PDB" id="8YVH">
    <property type="method" value="X-ray"/>
    <property type="resolution" value="2.10 A"/>
    <property type="chains" value="A/B=1-293"/>
</dbReference>
<accession>A0A179FZ20</accession>
<evidence type="ECO:0000259" key="2">
    <source>
        <dbReference type="Pfam" id="PF03446"/>
    </source>
</evidence>
<dbReference type="PDB" id="8YXQ">
    <property type="method" value="X-ray"/>
    <property type="resolution" value="1.53 A"/>
    <property type="chains" value="A/B=1-293"/>
</dbReference>
<dbReference type="InterPro" id="IPR036291">
    <property type="entry name" value="NAD(P)-bd_dom_sf"/>
</dbReference>
<dbReference type="PDB" id="8YXY">
    <property type="method" value="X-ray"/>
    <property type="resolution" value="1.13 A"/>
    <property type="chains" value="A/B=1-293"/>
</dbReference>
<proteinExistence type="evidence at protein level"/>
<dbReference type="GO" id="GO:0003677">
    <property type="term" value="F:DNA binding"/>
    <property type="evidence" value="ECO:0007669"/>
    <property type="project" value="TreeGrafter"/>
</dbReference>
<dbReference type="PANTHER" id="PTHR43580:SF2">
    <property type="entry name" value="CYTOKINE-LIKE NUCLEAR FACTOR N-PAC"/>
    <property type="match status" value="1"/>
</dbReference>
<dbReference type="InterPro" id="IPR006115">
    <property type="entry name" value="6PGDH_NADP-bd"/>
</dbReference>
<dbReference type="GO" id="GO:0000785">
    <property type="term" value="C:chromatin"/>
    <property type="evidence" value="ECO:0007669"/>
    <property type="project" value="TreeGrafter"/>
</dbReference>
<feature type="binding site" evidence="6 7">
    <location>
        <position position="14"/>
    </location>
    <ligand>
        <name>NADP(+)</name>
        <dbReference type="ChEBI" id="CHEBI:58349"/>
    </ligand>
</feature>
<feature type="binding site" evidence="6 7">
    <location>
        <position position="38"/>
    </location>
    <ligand>
        <name>NADP(+)</name>
        <dbReference type="ChEBI" id="CHEBI:58349"/>
    </ligand>
</feature>
<feature type="binding site" evidence="6">
    <location>
        <position position="78"/>
    </location>
    <ligand>
        <name>NADP(+)</name>
        <dbReference type="ChEBI" id="CHEBI:58349"/>
    </ligand>
</feature>
<comment type="caution">
    <text evidence="4">The sequence shown here is derived from an EMBL/GenBank/DDBJ whole genome shotgun (WGS) entry which is preliminary data.</text>
</comment>
<reference evidence="4 5" key="1">
    <citation type="journal article" date="2016" name="PLoS Pathog.">
        <title>Biosynthesis of antibiotic leucinostatins in bio-control fungus Purpureocillium lilacinum and their inhibition on phytophthora revealed by genome mining.</title>
        <authorList>
            <person name="Wang G."/>
            <person name="Liu Z."/>
            <person name="Lin R."/>
            <person name="Li E."/>
            <person name="Mao Z."/>
            <person name="Ling J."/>
            <person name="Yang Y."/>
            <person name="Yin W.B."/>
            <person name="Xie B."/>
        </authorList>
    </citation>
    <scope>NUCLEOTIDE SEQUENCE [LARGE SCALE GENOMIC DNA]</scope>
    <source>
        <strain evidence="4">170</strain>
    </source>
</reference>
<evidence type="ECO:0007829" key="9">
    <source>
        <dbReference type="PDB" id="8YXY"/>
    </source>
</evidence>
<evidence type="ECO:0000313" key="4">
    <source>
        <dbReference type="EMBL" id="OAQ70915.1"/>
    </source>
</evidence>
<dbReference type="InterPro" id="IPR013328">
    <property type="entry name" value="6PGD_dom2"/>
</dbReference>
<dbReference type="InterPro" id="IPR015815">
    <property type="entry name" value="HIBADH-related"/>
</dbReference>
<dbReference type="Gene3D" id="3.40.50.720">
    <property type="entry name" value="NAD(P)-binding Rossmann-like Domain"/>
    <property type="match status" value="1"/>
</dbReference>
<dbReference type="InterPro" id="IPR048666">
    <property type="entry name" value="RedAm-like_C"/>
</dbReference>
<dbReference type="PIRSF" id="PIRSF000103">
    <property type="entry name" value="HIBADH"/>
    <property type="match status" value="1"/>
</dbReference>
<protein>
    <submittedName>
        <fullName evidence="4">Oxidoreductase</fullName>
    </submittedName>
</protein>
<feature type="binding site" evidence="6 8">
    <location>
        <position position="233"/>
    </location>
    <ligand>
        <name>NADP(+)</name>
        <dbReference type="ChEBI" id="CHEBI:58349"/>
    </ligand>
</feature>
<feature type="binding site" evidence="6 7">
    <location>
        <position position="96"/>
    </location>
    <ligand>
        <name>NADP(+)</name>
        <dbReference type="ChEBI" id="CHEBI:58349"/>
    </ligand>
</feature>
<gene>
    <name evidence="4" type="ORF">VFPPC_03305</name>
</gene>
<dbReference type="GO" id="GO:0016491">
    <property type="term" value="F:oxidoreductase activity"/>
    <property type="evidence" value="ECO:0007669"/>
    <property type="project" value="UniProtKB-KW"/>
</dbReference>
<reference evidence="8 9" key="4">
    <citation type="submission" date="2024-04" db="PDB data bank">
        <title>NADPH and 1-benzyl-4-methylpiperidin-3-one complex structure of Imine Reductase wild type from Pochonia chlamydosporia 170.</title>
        <authorList>
            <person name="Shi M."/>
            <person name="Zheng G."/>
        </authorList>
    </citation>
    <scope>X-RAY CRYSTALLOGRAPHY (1.13 ANGSTROMS) IN COMPLEX WITH NADP(+)</scope>
</reference>
<dbReference type="Pfam" id="PF21761">
    <property type="entry name" value="RedAm-like_C"/>
    <property type="match status" value="1"/>
</dbReference>
<dbReference type="SUPFAM" id="SSF51735">
    <property type="entry name" value="NAD(P)-binding Rossmann-fold domains"/>
    <property type="match status" value="1"/>
</dbReference>
<dbReference type="GO" id="GO:0140673">
    <property type="term" value="P:transcription elongation-coupled chromatin remodeling"/>
    <property type="evidence" value="ECO:0007669"/>
    <property type="project" value="TreeGrafter"/>
</dbReference>
<dbReference type="OrthoDB" id="435038at2759"/>
<dbReference type="GeneID" id="28846816"/>
<evidence type="ECO:0007829" key="7">
    <source>
        <dbReference type="PDB" id="8YVH"/>
    </source>
</evidence>
<feature type="binding site" evidence="6 8">
    <location>
        <position position="234"/>
    </location>
    <ligand>
        <name>NADP(+)</name>
        <dbReference type="ChEBI" id="CHEBI:58349"/>
    </ligand>
</feature>
<feature type="binding site" evidence="6 7">
    <location>
        <position position="71"/>
    </location>
    <ligand>
        <name>NADP(+)</name>
        <dbReference type="ChEBI" id="CHEBI:58349"/>
    </ligand>
</feature>